<evidence type="ECO:0000256" key="1">
    <source>
        <dbReference type="SAM" id="MobiDB-lite"/>
    </source>
</evidence>
<dbReference type="AlphaFoldDB" id="A0A8X6YUA8"/>
<feature type="non-terminal residue" evidence="2">
    <location>
        <position position="1"/>
    </location>
</feature>
<dbReference type="OrthoDB" id="10255449at2759"/>
<evidence type="ECO:0000313" key="2">
    <source>
        <dbReference type="EMBL" id="GFY75854.1"/>
    </source>
</evidence>
<protein>
    <submittedName>
        <fullName evidence="2">SUMO-activating enzyme subunit 2-B</fullName>
    </submittedName>
</protein>
<name>A0A8X6YUA8_9ARAC</name>
<organism evidence="2 3">
    <name type="scientific">Trichonephila inaurata madagascariensis</name>
    <dbReference type="NCBI Taxonomy" id="2747483"/>
    <lineage>
        <taxon>Eukaryota</taxon>
        <taxon>Metazoa</taxon>
        <taxon>Ecdysozoa</taxon>
        <taxon>Arthropoda</taxon>
        <taxon>Chelicerata</taxon>
        <taxon>Arachnida</taxon>
        <taxon>Araneae</taxon>
        <taxon>Araneomorphae</taxon>
        <taxon>Entelegynae</taxon>
        <taxon>Araneoidea</taxon>
        <taxon>Nephilidae</taxon>
        <taxon>Trichonephila</taxon>
        <taxon>Trichonephila inaurata</taxon>
    </lineage>
</organism>
<comment type="caution">
    <text evidence="2">The sequence shown here is derived from an EMBL/GenBank/DDBJ whole genome shotgun (WGS) entry which is preliminary data.</text>
</comment>
<feature type="compositionally biased region" description="Polar residues" evidence="1">
    <location>
        <begin position="1"/>
        <end position="11"/>
    </location>
</feature>
<sequence length="43" mass="4677">SKEATADNQVSKEATPETTTKKKSIEDENGELPPAKKARMSTE</sequence>
<dbReference type="Proteomes" id="UP000886998">
    <property type="component" value="Unassembled WGS sequence"/>
</dbReference>
<reference evidence="2" key="1">
    <citation type="submission" date="2020-08" db="EMBL/GenBank/DDBJ databases">
        <title>Multicomponent nature underlies the extraordinary mechanical properties of spider dragline silk.</title>
        <authorList>
            <person name="Kono N."/>
            <person name="Nakamura H."/>
            <person name="Mori M."/>
            <person name="Yoshida Y."/>
            <person name="Ohtoshi R."/>
            <person name="Malay A.D."/>
            <person name="Moran D.A.P."/>
            <person name="Tomita M."/>
            <person name="Numata K."/>
            <person name="Arakawa K."/>
        </authorList>
    </citation>
    <scope>NUCLEOTIDE SEQUENCE</scope>
</reference>
<keyword evidence="3" id="KW-1185">Reference proteome</keyword>
<accession>A0A8X6YUA8</accession>
<feature type="region of interest" description="Disordered" evidence="1">
    <location>
        <begin position="1"/>
        <end position="43"/>
    </location>
</feature>
<dbReference type="EMBL" id="BMAV01021647">
    <property type="protein sequence ID" value="GFY75854.1"/>
    <property type="molecule type" value="Genomic_DNA"/>
</dbReference>
<proteinExistence type="predicted"/>
<evidence type="ECO:0000313" key="3">
    <source>
        <dbReference type="Proteomes" id="UP000886998"/>
    </source>
</evidence>
<gene>
    <name evidence="2" type="primary">uba2-b</name>
    <name evidence="2" type="ORF">TNIN_453351</name>
</gene>